<dbReference type="SUPFAM" id="SSF51569">
    <property type="entry name" value="Aldolase"/>
    <property type="match status" value="1"/>
</dbReference>
<gene>
    <name evidence="2" type="ORF">GCM10023191_031350</name>
</gene>
<comment type="cofactor">
    <cofactor evidence="1">
        <name>Zn(2+)</name>
        <dbReference type="ChEBI" id="CHEBI:29105"/>
    </cofactor>
</comment>
<evidence type="ECO:0000313" key="3">
    <source>
        <dbReference type="Proteomes" id="UP001500503"/>
    </source>
</evidence>
<dbReference type="PANTHER" id="PTHR30304:SF0">
    <property type="entry name" value="D-TAGATOSE-1,6-BISPHOSPHATE ALDOLASE SUBUNIT GATY-RELATED"/>
    <property type="match status" value="1"/>
</dbReference>
<dbReference type="EMBL" id="BAABHF010000019">
    <property type="protein sequence ID" value="GAA4493632.1"/>
    <property type="molecule type" value="Genomic_DNA"/>
</dbReference>
<keyword evidence="3" id="KW-1185">Reference proteome</keyword>
<sequence length="278" mass="28155">MSLTGTGELVAAACDAGRGVGAFNVITVEHAEGIVAGGELAGAPVILQISQNAVRYHDGRVEPLAAACARLAETAGVPVALHLDHVDDLDLLHRAADAGFGSVMYDASRLGYADNVAATRSAADWAHANGLWLEAELGEVGGKDGVHSPTARTKPAEAAEYVSATGVDALAVAVGSSHAMTVKAARLDIDLVGEIRAAVPVPLVLHGSSGVLDEDLRQAVAAGLTKVNVGTQLNVAFTAAVRDALADPGLTDPRKYLRPARDGVAAAVAGILRTISGG</sequence>
<dbReference type="RefSeq" id="WP_345463787.1">
    <property type="nucleotide sequence ID" value="NZ_BAABHF010000019.1"/>
</dbReference>
<evidence type="ECO:0000313" key="2">
    <source>
        <dbReference type="EMBL" id="GAA4493632.1"/>
    </source>
</evidence>
<proteinExistence type="predicted"/>
<dbReference type="PANTHER" id="PTHR30304">
    <property type="entry name" value="D-TAGATOSE-1,6-BISPHOSPHATE ALDOLASE"/>
    <property type="match status" value="1"/>
</dbReference>
<dbReference type="Proteomes" id="UP001500503">
    <property type="component" value="Unassembled WGS sequence"/>
</dbReference>
<name>A0ABP8PYR4_9ACTN</name>
<accession>A0ABP8PYR4</accession>
<dbReference type="Gene3D" id="3.20.20.70">
    <property type="entry name" value="Aldolase class I"/>
    <property type="match status" value="1"/>
</dbReference>
<dbReference type="InterPro" id="IPR050246">
    <property type="entry name" value="Class_II_FBP_aldolase"/>
</dbReference>
<dbReference type="InterPro" id="IPR000771">
    <property type="entry name" value="FBA_II"/>
</dbReference>
<comment type="caution">
    <text evidence="2">The sequence shown here is derived from an EMBL/GenBank/DDBJ whole genome shotgun (WGS) entry which is preliminary data.</text>
</comment>
<reference evidence="3" key="1">
    <citation type="journal article" date="2019" name="Int. J. Syst. Evol. Microbiol.">
        <title>The Global Catalogue of Microorganisms (GCM) 10K type strain sequencing project: providing services to taxonomists for standard genome sequencing and annotation.</title>
        <authorList>
            <consortium name="The Broad Institute Genomics Platform"/>
            <consortium name="The Broad Institute Genome Sequencing Center for Infectious Disease"/>
            <person name="Wu L."/>
            <person name="Ma J."/>
        </authorList>
    </citation>
    <scope>NUCLEOTIDE SEQUENCE [LARGE SCALE GENOMIC DNA]</scope>
    <source>
        <strain evidence="3">JCM 17933</strain>
    </source>
</reference>
<dbReference type="CDD" id="cd00947">
    <property type="entry name" value="TBP_aldolase_IIB"/>
    <property type="match status" value="1"/>
</dbReference>
<dbReference type="InterPro" id="IPR013785">
    <property type="entry name" value="Aldolase_TIM"/>
</dbReference>
<dbReference type="Pfam" id="PF01116">
    <property type="entry name" value="F_bP_aldolase"/>
    <property type="match status" value="1"/>
</dbReference>
<protein>
    <submittedName>
        <fullName evidence="2">Class II fructose-bisphosphate aldolase family protein</fullName>
    </submittedName>
</protein>
<evidence type="ECO:0000256" key="1">
    <source>
        <dbReference type="ARBA" id="ARBA00001947"/>
    </source>
</evidence>
<organism evidence="2 3">
    <name type="scientific">Actinoallomurus oryzae</name>
    <dbReference type="NCBI Taxonomy" id="502180"/>
    <lineage>
        <taxon>Bacteria</taxon>
        <taxon>Bacillati</taxon>
        <taxon>Actinomycetota</taxon>
        <taxon>Actinomycetes</taxon>
        <taxon>Streptosporangiales</taxon>
        <taxon>Thermomonosporaceae</taxon>
        <taxon>Actinoallomurus</taxon>
    </lineage>
</organism>
<dbReference type="PIRSF" id="PIRSF001359">
    <property type="entry name" value="F_bP_aldolase_II"/>
    <property type="match status" value="1"/>
</dbReference>